<dbReference type="SFLD" id="SFLDG01068">
    <property type="entry name" value="FeMo_cofactor_biosynthesis_pro"/>
    <property type="match status" value="1"/>
</dbReference>
<dbReference type="InterPro" id="IPR013785">
    <property type="entry name" value="Aldolase_TIM"/>
</dbReference>
<name>A0A1H9IPE2_9GAMM</name>
<keyword evidence="8" id="KW-0479">Metal-binding</keyword>
<dbReference type="OrthoDB" id="9785734at2"/>
<keyword evidence="9" id="KW-0408">Iron</keyword>
<dbReference type="Gene3D" id="3.20.20.70">
    <property type="entry name" value="Aldolase class I"/>
    <property type="match status" value="1"/>
</dbReference>
<dbReference type="RefSeq" id="WP_093287107.1">
    <property type="nucleotide sequence ID" value="NZ_FOFS01000010.1"/>
</dbReference>
<dbReference type="Pfam" id="PF04055">
    <property type="entry name" value="Radical_SAM"/>
    <property type="match status" value="1"/>
</dbReference>
<sequence>MSASAKSSSTYISLDSLLKSGRAQSEPSSSGCSSSGGSGKSSCGSAAGPDDMPAHIWEKVKNHPCYSEEAHHHYARMHVAVAPACNIQCNYCNRKYDCSNESRPGVVSQKLTPEQAVKKVLAVASAIPQMTVLGIAGPGDALANPAKTFKTFQLLQEQAPDIKLCLSTNGLALPEMVDEIAKYNVDHVTITINMIDPEVGERIYPWIFYQHKRWTGRDAAKILTERQLEGLEKLSAKGILTKINSVLIPGVNDEHLLEVNRAVKARGAFLHNIMPLISEAEHGTYFGLNGQRGPSAQELKAVQDACAGGANLMRHCRQCRADAVGLLGEDRSDEFTLDKIEQMEVVYDLDKRREYQQSVERERQAQHAAKLEAVAAAPADEDIKLLLAVATQGQGRVNQHFGHATEFQIYEVSGREAVFVGHRRVDLYCQGGYGEDEQLPSIVNAINDCHAVLVAKIGACPRDELLAAGIEPVDAYAHEFIEKAALSWFADYRARIARGEISHQPRGDARIRQGAYTAAA</sequence>
<protein>
    <recommendedName>
        <fullName evidence="5">FeMo cofactor biosynthesis protein NifB</fullName>
    </recommendedName>
    <alternativeName>
        <fullName evidence="14">Nitrogenase cofactor maturase NifB</fullName>
    </alternativeName>
    <alternativeName>
        <fullName evidence="13">Radical SAM assemblase NifB</fullName>
    </alternativeName>
</protein>
<evidence type="ECO:0000256" key="9">
    <source>
        <dbReference type="ARBA" id="ARBA00023004"/>
    </source>
</evidence>
<feature type="region of interest" description="Disordered" evidence="15">
    <location>
        <begin position="19"/>
        <end position="47"/>
    </location>
</feature>
<reference evidence="17 18" key="1">
    <citation type="submission" date="2016-10" db="EMBL/GenBank/DDBJ databases">
        <authorList>
            <person name="de Groot N.N."/>
        </authorList>
    </citation>
    <scope>NUCLEOTIDE SEQUENCE [LARGE SCALE GENOMIC DNA]</scope>
    <source>
        <strain evidence="17 18">DSM 25927</strain>
    </source>
</reference>
<dbReference type="SFLD" id="SFLDF00281">
    <property type="entry name" value="FeMo_cofactor_biosynthesis_pro"/>
    <property type="match status" value="1"/>
</dbReference>
<organism evidence="17 18">
    <name type="scientific">Solimonas aquatica</name>
    <dbReference type="NCBI Taxonomy" id="489703"/>
    <lineage>
        <taxon>Bacteria</taxon>
        <taxon>Pseudomonadati</taxon>
        <taxon>Pseudomonadota</taxon>
        <taxon>Gammaproteobacteria</taxon>
        <taxon>Nevskiales</taxon>
        <taxon>Nevskiaceae</taxon>
        <taxon>Solimonas</taxon>
    </lineage>
</organism>
<dbReference type="GO" id="GO:0016829">
    <property type="term" value="F:lyase activity"/>
    <property type="evidence" value="ECO:0007669"/>
    <property type="project" value="UniProtKB-KW"/>
</dbReference>
<dbReference type="PANTHER" id="PTHR43787">
    <property type="entry name" value="FEMO COFACTOR BIOSYNTHESIS PROTEIN NIFB-RELATED"/>
    <property type="match status" value="1"/>
</dbReference>
<comment type="similarity">
    <text evidence="4">Belongs to the radical SAM superfamily. NifB family.</text>
</comment>
<dbReference type="CDD" id="cd00852">
    <property type="entry name" value="NifB"/>
    <property type="match status" value="1"/>
</dbReference>
<evidence type="ECO:0000256" key="12">
    <source>
        <dbReference type="ARBA" id="ARBA00023239"/>
    </source>
</evidence>
<evidence type="ECO:0000256" key="11">
    <source>
        <dbReference type="ARBA" id="ARBA00023231"/>
    </source>
</evidence>
<dbReference type="InterPro" id="IPR007197">
    <property type="entry name" value="rSAM"/>
</dbReference>
<evidence type="ECO:0000256" key="8">
    <source>
        <dbReference type="ARBA" id="ARBA00022723"/>
    </source>
</evidence>
<comment type="function">
    <text evidence="2">Involved in the biosynthesis of the iron-molybdenum cofactor (FeMo-co or M-cluster) found in the dinitrogenase enzyme of the nitrogenase complex in nitrogen-fixing microorganisms. NifB catalyzes the crucial step of radical SAM-dependent carbide insertion that occurs concomitant with the insertion of a 9th sulfur and the rearrangement/coupling of two [4Fe-4S] clusters into a [8Fe-9S-C] cluster, the precursor to the M-cluster.</text>
</comment>
<evidence type="ECO:0000256" key="4">
    <source>
        <dbReference type="ARBA" id="ARBA00006804"/>
    </source>
</evidence>
<dbReference type="SFLD" id="SFLDG01067">
    <property type="entry name" value="SPASM/twitch_domain_containing"/>
    <property type="match status" value="1"/>
</dbReference>
<dbReference type="PANTHER" id="PTHR43787:SF13">
    <property type="entry name" value="FEMO COFACTOR BIOSYNTHESIS PROTEIN NIFB"/>
    <property type="match status" value="1"/>
</dbReference>
<dbReference type="NCBIfam" id="TIGR01290">
    <property type="entry name" value="nifB"/>
    <property type="match status" value="1"/>
</dbReference>
<feature type="domain" description="Radical SAM core" evidence="16">
    <location>
        <begin position="71"/>
        <end position="322"/>
    </location>
</feature>
<comment type="pathway">
    <text evidence="3">Cofactor biosynthesis; Fe-Mo cofactor biosynthesis.</text>
</comment>
<dbReference type="SFLD" id="SFLDS00029">
    <property type="entry name" value="Radical_SAM"/>
    <property type="match status" value="1"/>
</dbReference>
<evidence type="ECO:0000256" key="6">
    <source>
        <dbReference type="ARBA" id="ARBA00022485"/>
    </source>
</evidence>
<keyword evidence="12" id="KW-0456">Lyase</keyword>
<dbReference type="InterPro" id="IPR058240">
    <property type="entry name" value="rSAM_sf"/>
</dbReference>
<gene>
    <name evidence="17" type="ORF">SAMN04488038_110125</name>
</gene>
<dbReference type="PROSITE" id="PS51918">
    <property type="entry name" value="RADICAL_SAM"/>
    <property type="match status" value="1"/>
</dbReference>
<evidence type="ECO:0000256" key="13">
    <source>
        <dbReference type="ARBA" id="ARBA00030926"/>
    </source>
</evidence>
<dbReference type="GO" id="GO:0046872">
    <property type="term" value="F:metal ion binding"/>
    <property type="evidence" value="ECO:0007669"/>
    <property type="project" value="UniProtKB-KW"/>
</dbReference>
<dbReference type="InterPro" id="IPR034165">
    <property type="entry name" value="NifB_C"/>
</dbReference>
<evidence type="ECO:0000256" key="2">
    <source>
        <dbReference type="ARBA" id="ARBA00003522"/>
    </source>
</evidence>
<dbReference type="Gene3D" id="3.30.420.130">
    <property type="entry name" value="Dinitrogenase iron-molybdenum cofactor biosynthesis domain"/>
    <property type="match status" value="1"/>
</dbReference>
<dbReference type="CDD" id="cd01335">
    <property type="entry name" value="Radical_SAM"/>
    <property type="match status" value="1"/>
</dbReference>
<evidence type="ECO:0000256" key="15">
    <source>
        <dbReference type="SAM" id="MobiDB-lite"/>
    </source>
</evidence>
<evidence type="ECO:0000256" key="1">
    <source>
        <dbReference type="ARBA" id="ARBA00001966"/>
    </source>
</evidence>
<dbReference type="InterPro" id="IPR036105">
    <property type="entry name" value="DiNase_FeMo-co_biosyn_sf"/>
</dbReference>
<dbReference type="STRING" id="489703.SAMN04488038_110125"/>
<evidence type="ECO:0000259" key="16">
    <source>
        <dbReference type="PROSITE" id="PS51918"/>
    </source>
</evidence>
<keyword evidence="7" id="KW-0949">S-adenosyl-L-methionine</keyword>
<evidence type="ECO:0000256" key="14">
    <source>
        <dbReference type="ARBA" id="ARBA00032102"/>
    </source>
</evidence>
<evidence type="ECO:0000256" key="5">
    <source>
        <dbReference type="ARBA" id="ARBA00021702"/>
    </source>
</evidence>
<dbReference type="SUPFAM" id="SSF102114">
    <property type="entry name" value="Radical SAM enzymes"/>
    <property type="match status" value="1"/>
</dbReference>
<dbReference type="SUPFAM" id="SSF53146">
    <property type="entry name" value="Nitrogenase accessory factor-like"/>
    <property type="match status" value="1"/>
</dbReference>
<accession>A0A1H9IPE2</accession>
<keyword evidence="6" id="KW-0004">4Fe-4S</keyword>
<dbReference type="InterPro" id="IPR005980">
    <property type="entry name" value="Nase_CF_NifB"/>
</dbReference>
<keyword evidence="18" id="KW-1185">Reference proteome</keyword>
<dbReference type="Proteomes" id="UP000199233">
    <property type="component" value="Unassembled WGS sequence"/>
</dbReference>
<evidence type="ECO:0000256" key="7">
    <source>
        <dbReference type="ARBA" id="ARBA00022691"/>
    </source>
</evidence>
<keyword evidence="11" id="KW-0535">Nitrogen fixation</keyword>
<evidence type="ECO:0000313" key="18">
    <source>
        <dbReference type="Proteomes" id="UP000199233"/>
    </source>
</evidence>
<dbReference type="InterPro" id="IPR003731">
    <property type="entry name" value="Di-Nase_FeMo-co_biosynth"/>
</dbReference>
<evidence type="ECO:0000256" key="10">
    <source>
        <dbReference type="ARBA" id="ARBA00023014"/>
    </source>
</evidence>
<comment type="cofactor">
    <cofactor evidence="1">
        <name>[4Fe-4S] cluster</name>
        <dbReference type="ChEBI" id="CHEBI:49883"/>
    </cofactor>
</comment>
<dbReference type="SMR" id="A0A1H9IPE2"/>
<dbReference type="InterPro" id="IPR000385">
    <property type="entry name" value="MoaA_NifB_PqqE_Fe-S-bd_CS"/>
</dbReference>
<dbReference type="PROSITE" id="PS01305">
    <property type="entry name" value="MOAA_NIFB_PQQE"/>
    <property type="match status" value="1"/>
</dbReference>
<evidence type="ECO:0000256" key="3">
    <source>
        <dbReference type="ARBA" id="ARBA00005155"/>
    </source>
</evidence>
<dbReference type="UniPathway" id="UPA00782"/>
<dbReference type="AlphaFoldDB" id="A0A1H9IPE2"/>
<dbReference type="GO" id="GO:0051539">
    <property type="term" value="F:4 iron, 4 sulfur cluster binding"/>
    <property type="evidence" value="ECO:0007669"/>
    <property type="project" value="UniProtKB-KW"/>
</dbReference>
<evidence type="ECO:0000313" key="17">
    <source>
        <dbReference type="EMBL" id="SEQ76460.1"/>
    </source>
</evidence>
<dbReference type="Pfam" id="PF02579">
    <property type="entry name" value="Nitro_FeMo-Co"/>
    <property type="match status" value="1"/>
</dbReference>
<dbReference type="EMBL" id="FOFS01000010">
    <property type="protein sequence ID" value="SEQ76460.1"/>
    <property type="molecule type" value="Genomic_DNA"/>
</dbReference>
<keyword evidence="10" id="KW-0411">Iron-sulfur</keyword>
<proteinExistence type="inferred from homology"/>